<keyword evidence="2" id="KW-0805">Transcription regulation</keyword>
<dbReference type="Pfam" id="PF20239">
    <property type="entry name" value="DUF6596"/>
    <property type="match status" value="1"/>
</dbReference>
<keyword evidence="3" id="KW-0731">Sigma factor</keyword>
<dbReference type="GO" id="GO:0003677">
    <property type="term" value="F:DNA binding"/>
    <property type="evidence" value="ECO:0007669"/>
    <property type="project" value="InterPro"/>
</dbReference>
<gene>
    <name evidence="9" type="ORF">E3T61_02425</name>
</gene>
<evidence type="ECO:0000256" key="3">
    <source>
        <dbReference type="ARBA" id="ARBA00023082"/>
    </source>
</evidence>
<evidence type="ECO:0000259" key="8">
    <source>
        <dbReference type="Pfam" id="PF20239"/>
    </source>
</evidence>
<feature type="compositionally biased region" description="Basic and acidic residues" evidence="5">
    <location>
        <begin position="407"/>
        <end position="430"/>
    </location>
</feature>
<dbReference type="PANTHER" id="PTHR47756">
    <property type="entry name" value="BLL6612 PROTEIN-RELATED"/>
    <property type="match status" value="1"/>
</dbReference>
<dbReference type="Pfam" id="PF08281">
    <property type="entry name" value="Sigma70_r4_2"/>
    <property type="match status" value="1"/>
</dbReference>
<dbReference type="InterPro" id="IPR013249">
    <property type="entry name" value="RNA_pol_sigma70_r4_t2"/>
</dbReference>
<organism evidence="9 10">
    <name type="scientific">Cryobacterium lactosi</name>
    <dbReference type="NCBI Taxonomy" id="1259202"/>
    <lineage>
        <taxon>Bacteria</taxon>
        <taxon>Bacillati</taxon>
        <taxon>Actinomycetota</taxon>
        <taxon>Actinomycetes</taxon>
        <taxon>Micrococcales</taxon>
        <taxon>Microbacteriaceae</taxon>
        <taxon>Cryobacterium</taxon>
    </lineage>
</organism>
<dbReference type="InterPro" id="IPR046531">
    <property type="entry name" value="DUF6596"/>
</dbReference>
<evidence type="ECO:0000256" key="5">
    <source>
        <dbReference type="SAM" id="MobiDB-lite"/>
    </source>
</evidence>
<proteinExistence type="inferred from homology"/>
<dbReference type="NCBIfam" id="TIGR02937">
    <property type="entry name" value="sigma70-ECF"/>
    <property type="match status" value="1"/>
</dbReference>
<dbReference type="SUPFAM" id="SSF88659">
    <property type="entry name" value="Sigma3 and sigma4 domains of RNA polymerase sigma factors"/>
    <property type="match status" value="1"/>
</dbReference>
<keyword evidence="4" id="KW-0804">Transcription</keyword>
<evidence type="ECO:0000313" key="9">
    <source>
        <dbReference type="EMBL" id="TFD93882.1"/>
    </source>
</evidence>
<protein>
    <submittedName>
        <fullName evidence="9">Sigma-70 family RNA polymerase sigma factor</fullName>
    </submittedName>
</protein>
<dbReference type="Gene3D" id="1.10.1740.10">
    <property type="match status" value="1"/>
</dbReference>
<name>A0A4R9BYQ1_9MICO</name>
<dbReference type="InterPro" id="IPR014284">
    <property type="entry name" value="RNA_pol_sigma-70_dom"/>
</dbReference>
<feature type="region of interest" description="Disordered" evidence="5">
    <location>
        <begin position="406"/>
        <end position="430"/>
    </location>
</feature>
<keyword evidence="10" id="KW-1185">Reference proteome</keyword>
<reference evidence="9 10" key="1">
    <citation type="submission" date="2019-03" db="EMBL/GenBank/DDBJ databases">
        <title>Genomics of glacier-inhabiting Cryobacterium strains.</title>
        <authorList>
            <person name="Liu Q."/>
            <person name="Xin Y.-H."/>
        </authorList>
    </citation>
    <scope>NUCLEOTIDE SEQUENCE [LARGE SCALE GENOMIC DNA]</scope>
    <source>
        <strain evidence="9 10">Sr59</strain>
    </source>
</reference>
<dbReference type="InterPro" id="IPR036388">
    <property type="entry name" value="WH-like_DNA-bd_sf"/>
</dbReference>
<comment type="caution">
    <text evidence="9">The sequence shown here is derived from an EMBL/GenBank/DDBJ whole genome shotgun (WGS) entry which is preliminary data.</text>
</comment>
<dbReference type="EMBL" id="SOHM01000007">
    <property type="protein sequence ID" value="TFD93882.1"/>
    <property type="molecule type" value="Genomic_DNA"/>
</dbReference>
<dbReference type="Pfam" id="PF04542">
    <property type="entry name" value="Sigma70_r2"/>
    <property type="match status" value="1"/>
</dbReference>
<dbReference type="InterPro" id="IPR013324">
    <property type="entry name" value="RNA_pol_sigma_r3/r4-like"/>
</dbReference>
<evidence type="ECO:0000313" key="10">
    <source>
        <dbReference type="Proteomes" id="UP000298468"/>
    </source>
</evidence>
<feature type="domain" description="DUF6596" evidence="8">
    <location>
        <begin position="191"/>
        <end position="292"/>
    </location>
</feature>
<accession>A0A4R9BYQ1</accession>
<feature type="domain" description="RNA polymerase sigma-70 region 2" evidence="6">
    <location>
        <begin position="21"/>
        <end position="85"/>
    </location>
</feature>
<evidence type="ECO:0000259" key="7">
    <source>
        <dbReference type="Pfam" id="PF08281"/>
    </source>
</evidence>
<dbReference type="AlphaFoldDB" id="A0A4R9BYQ1"/>
<dbReference type="OrthoDB" id="9780299at2"/>
<evidence type="ECO:0000256" key="1">
    <source>
        <dbReference type="ARBA" id="ARBA00010641"/>
    </source>
</evidence>
<dbReference type="Gene3D" id="1.10.10.10">
    <property type="entry name" value="Winged helix-like DNA-binding domain superfamily/Winged helix DNA-binding domain"/>
    <property type="match status" value="1"/>
</dbReference>
<evidence type="ECO:0000256" key="4">
    <source>
        <dbReference type="ARBA" id="ARBA00023163"/>
    </source>
</evidence>
<dbReference type="PANTHER" id="PTHR47756:SF2">
    <property type="entry name" value="BLL6612 PROTEIN"/>
    <property type="match status" value="1"/>
</dbReference>
<comment type="similarity">
    <text evidence="1">Belongs to the sigma-70 factor family. ECF subfamily.</text>
</comment>
<sequence length="430" mass="47177">MPSVRTLGDRVGEVAIVQLAREESGRVIALLAHRFGDLDLADESVQDALLEAVEVWPVRGIPSNPPAWLYTVARNKAIDRLRRAASAKRRLRESAHELVAEPGEEEPDMVVEHSYVGDEQLRLLLLCCHPSLDRNTQVALTLRLVGGLTTTEIAAAFLVPEATLAQRIVRAKRKIRDAGIPLSIPANLDERVDALLDVLYLIFNEGYLSRGAGDSAIRPDLLECAVRLTEQAVELLPNSVEVLGLLAVELFAQARIDTRVDREGDLILLDRQDRTRWDLQLIAEANRVLALALSAMRPGPFQVQAMIAAHHGNARTSADTDWAAIATLYAQLSAMTGSPVVEVNRAVAVAMAEGPGAGLDVLNAARGLDDYYLWHATRGELLLQSFDFGGARESFRRARRLAANPAEQRHLDRRVADVAHAETDSPHESR</sequence>
<dbReference type="InterPro" id="IPR013325">
    <property type="entry name" value="RNA_pol_sigma_r2"/>
</dbReference>
<evidence type="ECO:0000256" key="2">
    <source>
        <dbReference type="ARBA" id="ARBA00023015"/>
    </source>
</evidence>
<dbReference type="InterPro" id="IPR007627">
    <property type="entry name" value="RNA_pol_sigma70_r2"/>
</dbReference>
<dbReference type="GO" id="GO:0006352">
    <property type="term" value="P:DNA-templated transcription initiation"/>
    <property type="evidence" value="ECO:0007669"/>
    <property type="project" value="InterPro"/>
</dbReference>
<dbReference type="GO" id="GO:0016987">
    <property type="term" value="F:sigma factor activity"/>
    <property type="evidence" value="ECO:0007669"/>
    <property type="project" value="UniProtKB-KW"/>
</dbReference>
<dbReference type="SUPFAM" id="SSF88946">
    <property type="entry name" value="Sigma2 domain of RNA polymerase sigma factors"/>
    <property type="match status" value="1"/>
</dbReference>
<dbReference type="Proteomes" id="UP000298468">
    <property type="component" value="Unassembled WGS sequence"/>
</dbReference>
<feature type="domain" description="RNA polymerase sigma factor 70 region 4 type 2" evidence="7">
    <location>
        <begin position="123"/>
        <end position="175"/>
    </location>
</feature>
<evidence type="ECO:0000259" key="6">
    <source>
        <dbReference type="Pfam" id="PF04542"/>
    </source>
</evidence>